<dbReference type="PANTHER" id="PTHR12901:SF10">
    <property type="entry name" value="COENZYME Q-BINDING PROTEIN COQ10, MITOCHONDRIAL"/>
    <property type="match status" value="1"/>
</dbReference>
<name>A0A8R1U0M4_ONCVO</name>
<dbReference type="InterPro" id="IPR044996">
    <property type="entry name" value="COQ10-like"/>
</dbReference>
<sequence>MMILKYTYFVPRRNLFLSLKKLTNLKEYQEKRIVGFTAEEMFSIAANVSEYPEFVPWCTAASIKKHSPDLFTARLQIGFPPVCETYTSRVSIKKPNIVRSVCTDKTLFKTLESTWQFGAGLANNTRSCTLIFTLAFEFHSVFHTFLAHHFFDHVVQTMVVAFLKRAETKYGSPSFDHYKNFKVLKKVR</sequence>
<reference evidence="5" key="2">
    <citation type="submission" date="2022-06" db="UniProtKB">
        <authorList>
            <consortium name="EnsemblMetazoa"/>
        </authorList>
    </citation>
    <scope>IDENTIFICATION</scope>
</reference>
<evidence type="ECO:0000256" key="3">
    <source>
        <dbReference type="ARBA" id="ARBA00024947"/>
    </source>
</evidence>
<dbReference type="OMA" id="VKAECVD"/>
<comment type="function">
    <text evidence="3">Required for the function of coenzyme Q in the respiratory chain. May serve as a chaperone or may be involved in the transport of Q6 from its site of synthesis to the catalytic sites of the respiratory complexes.</text>
</comment>
<protein>
    <submittedName>
        <fullName evidence="5">Polyketide_cyc domain-containing protein</fullName>
    </submittedName>
</protein>
<dbReference type="GO" id="GO:0045333">
    <property type="term" value="P:cellular respiration"/>
    <property type="evidence" value="ECO:0007669"/>
    <property type="project" value="InterPro"/>
</dbReference>
<dbReference type="Proteomes" id="UP000024404">
    <property type="component" value="Unassembled WGS sequence"/>
</dbReference>
<dbReference type="InterPro" id="IPR023393">
    <property type="entry name" value="START-like_dom_sf"/>
</dbReference>
<comment type="similarity">
    <text evidence="1">Belongs to the COQ10 family.</text>
</comment>
<keyword evidence="6" id="KW-1185">Reference proteome</keyword>
<dbReference type="EnsemblMetazoa" id="OVOC8981.1">
    <property type="protein sequence ID" value="OVOC8981.1"/>
    <property type="gene ID" value="WBGene00245790"/>
</dbReference>
<evidence type="ECO:0000259" key="4">
    <source>
        <dbReference type="Pfam" id="PF03364"/>
    </source>
</evidence>
<accession>A0A8R1U0M4</accession>
<proteinExistence type="inferred from homology"/>
<evidence type="ECO:0000313" key="6">
    <source>
        <dbReference type="Proteomes" id="UP000024404"/>
    </source>
</evidence>
<dbReference type="PANTHER" id="PTHR12901">
    <property type="entry name" value="SPERM PROTEIN HOMOLOG"/>
    <property type="match status" value="1"/>
</dbReference>
<dbReference type="GO" id="GO:0048039">
    <property type="term" value="F:ubiquinone binding"/>
    <property type="evidence" value="ECO:0007669"/>
    <property type="project" value="InterPro"/>
</dbReference>
<feature type="domain" description="Coenzyme Q-binding protein COQ10 START" evidence="4">
    <location>
        <begin position="34"/>
        <end position="162"/>
    </location>
</feature>
<reference evidence="6" key="1">
    <citation type="submission" date="2013-10" db="EMBL/GenBank/DDBJ databases">
        <title>Genome sequencing of Onchocerca volvulus.</title>
        <authorList>
            <person name="Cotton J."/>
            <person name="Tsai J."/>
            <person name="Stanley E."/>
            <person name="Tracey A."/>
            <person name="Holroyd N."/>
            <person name="Lustigman S."/>
            <person name="Berriman M."/>
        </authorList>
    </citation>
    <scope>NUCLEOTIDE SEQUENCE</scope>
</reference>
<evidence type="ECO:0000313" key="5">
    <source>
        <dbReference type="EnsemblMetazoa" id="OVOC8981.1"/>
    </source>
</evidence>
<dbReference type="AlphaFoldDB" id="A0A8R1U0M4"/>
<dbReference type="Gene3D" id="3.30.530.20">
    <property type="match status" value="1"/>
</dbReference>
<dbReference type="InterPro" id="IPR005031">
    <property type="entry name" value="COQ10_START"/>
</dbReference>
<dbReference type="GO" id="GO:0005739">
    <property type="term" value="C:mitochondrion"/>
    <property type="evidence" value="ECO:0007669"/>
    <property type="project" value="TreeGrafter"/>
</dbReference>
<dbReference type="Pfam" id="PF03364">
    <property type="entry name" value="Polyketide_cyc"/>
    <property type="match status" value="1"/>
</dbReference>
<evidence type="ECO:0000256" key="1">
    <source>
        <dbReference type="ARBA" id="ARBA00006885"/>
    </source>
</evidence>
<dbReference type="CDD" id="cd07813">
    <property type="entry name" value="COQ10p_like"/>
    <property type="match status" value="1"/>
</dbReference>
<dbReference type="SUPFAM" id="SSF55961">
    <property type="entry name" value="Bet v1-like"/>
    <property type="match status" value="1"/>
</dbReference>
<dbReference type="EMBL" id="CMVM020000250">
    <property type="status" value="NOT_ANNOTATED_CDS"/>
    <property type="molecule type" value="Genomic_DNA"/>
</dbReference>
<evidence type="ECO:0000256" key="2">
    <source>
        <dbReference type="ARBA" id="ARBA00011814"/>
    </source>
</evidence>
<organism evidence="5 6">
    <name type="scientific">Onchocerca volvulus</name>
    <dbReference type="NCBI Taxonomy" id="6282"/>
    <lineage>
        <taxon>Eukaryota</taxon>
        <taxon>Metazoa</taxon>
        <taxon>Ecdysozoa</taxon>
        <taxon>Nematoda</taxon>
        <taxon>Chromadorea</taxon>
        <taxon>Rhabditida</taxon>
        <taxon>Spirurina</taxon>
        <taxon>Spiruromorpha</taxon>
        <taxon>Filarioidea</taxon>
        <taxon>Onchocercidae</taxon>
        <taxon>Onchocerca</taxon>
    </lineage>
</organism>
<comment type="subunit">
    <text evidence="2">Interacts with coenzyme Q.</text>
</comment>